<feature type="region of interest" description="Disordered" evidence="1">
    <location>
        <begin position="1"/>
        <end position="137"/>
    </location>
</feature>
<name>A0ABN9QW88_9DINO</name>
<keyword evidence="3" id="KW-1185">Reference proteome</keyword>
<evidence type="ECO:0000313" key="2">
    <source>
        <dbReference type="EMBL" id="CAK0810596.1"/>
    </source>
</evidence>
<dbReference type="EMBL" id="CAUYUJ010004695">
    <property type="protein sequence ID" value="CAK0810596.1"/>
    <property type="molecule type" value="Genomic_DNA"/>
</dbReference>
<evidence type="ECO:0000313" key="3">
    <source>
        <dbReference type="Proteomes" id="UP001189429"/>
    </source>
</evidence>
<gene>
    <name evidence="2" type="ORF">PCOR1329_LOCUS15509</name>
</gene>
<feature type="non-terminal residue" evidence="2">
    <location>
        <position position="1"/>
    </location>
</feature>
<feature type="compositionally biased region" description="Low complexity" evidence="1">
    <location>
        <begin position="67"/>
        <end position="87"/>
    </location>
</feature>
<feature type="compositionally biased region" description="Basic and acidic residues" evidence="1">
    <location>
        <begin position="18"/>
        <end position="44"/>
    </location>
</feature>
<evidence type="ECO:0000256" key="1">
    <source>
        <dbReference type="SAM" id="MobiDB-lite"/>
    </source>
</evidence>
<dbReference type="Proteomes" id="UP001189429">
    <property type="component" value="Unassembled WGS sequence"/>
</dbReference>
<accession>A0ABN9QW88</accession>
<protein>
    <submittedName>
        <fullName evidence="2">Uncharacterized protein</fullName>
    </submittedName>
</protein>
<proteinExistence type="predicted"/>
<sequence length="137" mass="15069">LLLRRRGAAGRRAAAAPRGDRPGHQARRGAEVRAAEDGEEEARPRSGPSARQPRLRLRRTPPDTRRAAGAARVAGPGAVRRPAPLRRYSGVVGRQPRAVGQAHGAPPRRRAEAGQRRRPRRVHRAAPFQRHHEADCQ</sequence>
<reference evidence="2" key="1">
    <citation type="submission" date="2023-10" db="EMBL/GenBank/DDBJ databases">
        <authorList>
            <person name="Chen Y."/>
            <person name="Shah S."/>
            <person name="Dougan E. K."/>
            <person name="Thang M."/>
            <person name="Chan C."/>
        </authorList>
    </citation>
    <scope>NUCLEOTIDE SEQUENCE [LARGE SCALE GENOMIC DNA]</scope>
</reference>
<feature type="non-terminal residue" evidence="2">
    <location>
        <position position="137"/>
    </location>
</feature>
<organism evidence="2 3">
    <name type="scientific">Prorocentrum cordatum</name>
    <dbReference type="NCBI Taxonomy" id="2364126"/>
    <lineage>
        <taxon>Eukaryota</taxon>
        <taxon>Sar</taxon>
        <taxon>Alveolata</taxon>
        <taxon>Dinophyceae</taxon>
        <taxon>Prorocentrales</taxon>
        <taxon>Prorocentraceae</taxon>
        <taxon>Prorocentrum</taxon>
    </lineage>
</organism>
<comment type="caution">
    <text evidence="2">The sequence shown here is derived from an EMBL/GenBank/DDBJ whole genome shotgun (WGS) entry which is preliminary data.</text>
</comment>